<dbReference type="EMBL" id="AZBU02000011">
    <property type="protein sequence ID" value="TKR60242.1"/>
    <property type="molecule type" value="Genomic_DNA"/>
</dbReference>
<name>A0A4U5LVR6_STECR</name>
<gene>
    <name evidence="2" type="ORF">L596_027520</name>
</gene>
<evidence type="ECO:0000313" key="2">
    <source>
        <dbReference type="EMBL" id="TKR60242.1"/>
    </source>
</evidence>
<organism evidence="2 3">
    <name type="scientific">Steinernema carpocapsae</name>
    <name type="common">Entomopathogenic nematode</name>
    <dbReference type="NCBI Taxonomy" id="34508"/>
    <lineage>
        <taxon>Eukaryota</taxon>
        <taxon>Metazoa</taxon>
        <taxon>Ecdysozoa</taxon>
        <taxon>Nematoda</taxon>
        <taxon>Chromadorea</taxon>
        <taxon>Rhabditida</taxon>
        <taxon>Tylenchina</taxon>
        <taxon>Panagrolaimomorpha</taxon>
        <taxon>Strongyloidoidea</taxon>
        <taxon>Steinernematidae</taxon>
        <taxon>Steinernema</taxon>
    </lineage>
</organism>
<accession>A0A4U5LVR6</accession>
<dbReference type="Proteomes" id="UP000298663">
    <property type="component" value="Unassembled WGS sequence"/>
</dbReference>
<dbReference type="OrthoDB" id="10665475at2759"/>
<comment type="caution">
    <text evidence="2">The sequence shown here is derived from an EMBL/GenBank/DDBJ whole genome shotgun (WGS) entry which is preliminary data.</text>
</comment>
<proteinExistence type="predicted"/>
<sequence>MNFTSDAVSVPPSMDFNDTQLLENFSPAPFNTLGTDPASPLILLDTIAPALVDTMASTMIPPFKDEFIDCFAQKDFHELLSTTQCRFVLGLLIGSAITIFVILAFCFTCVCCYVGCRIHRKRKMRRNHTIRSDSMLDLAIPKKISPPLIPPRNAVLRDHRIPRATQHAASEYGPTDDVFATELSHRPLQDTMIVPPSNRFSSFSSYAPPPPNYANRSYRASDGALIYGHPAYQATPDLFAVPNPNGANPNRLSTYNTLYMQQQKRTTTMPRHAEAPFSTLQHNRRSLSTRPMSCFELAPTHPMAAHQNPGTLVVREEIAL</sequence>
<keyword evidence="1" id="KW-0812">Transmembrane</keyword>
<dbReference type="AlphaFoldDB" id="A0A4U5LVR6"/>
<protein>
    <submittedName>
        <fullName evidence="2">Uncharacterized protein</fullName>
    </submittedName>
</protein>
<keyword evidence="1" id="KW-0472">Membrane</keyword>
<reference evidence="2 3" key="1">
    <citation type="journal article" date="2015" name="Genome Biol.">
        <title>Comparative genomics of Steinernema reveals deeply conserved gene regulatory networks.</title>
        <authorList>
            <person name="Dillman A.R."/>
            <person name="Macchietto M."/>
            <person name="Porter C.F."/>
            <person name="Rogers A."/>
            <person name="Williams B."/>
            <person name="Antoshechkin I."/>
            <person name="Lee M.M."/>
            <person name="Goodwin Z."/>
            <person name="Lu X."/>
            <person name="Lewis E.E."/>
            <person name="Goodrich-Blair H."/>
            <person name="Stock S.P."/>
            <person name="Adams B.J."/>
            <person name="Sternberg P.W."/>
            <person name="Mortazavi A."/>
        </authorList>
    </citation>
    <scope>NUCLEOTIDE SEQUENCE [LARGE SCALE GENOMIC DNA]</scope>
    <source>
        <strain evidence="2 3">ALL</strain>
    </source>
</reference>
<feature type="transmembrane region" description="Helical" evidence="1">
    <location>
        <begin position="87"/>
        <end position="116"/>
    </location>
</feature>
<evidence type="ECO:0000313" key="3">
    <source>
        <dbReference type="Proteomes" id="UP000298663"/>
    </source>
</evidence>
<evidence type="ECO:0000256" key="1">
    <source>
        <dbReference type="SAM" id="Phobius"/>
    </source>
</evidence>
<keyword evidence="3" id="KW-1185">Reference proteome</keyword>
<reference evidence="2 3" key="2">
    <citation type="journal article" date="2019" name="G3 (Bethesda)">
        <title>Hybrid Assembly of the Genome of the Entomopathogenic Nematode Steinernema carpocapsae Identifies the X-Chromosome.</title>
        <authorList>
            <person name="Serra L."/>
            <person name="Macchietto M."/>
            <person name="Macias-Munoz A."/>
            <person name="McGill C.J."/>
            <person name="Rodriguez I.M."/>
            <person name="Rodriguez B."/>
            <person name="Murad R."/>
            <person name="Mortazavi A."/>
        </authorList>
    </citation>
    <scope>NUCLEOTIDE SEQUENCE [LARGE SCALE GENOMIC DNA]</scope>
    <source>
        <strain evidence="2 3">ALL</strain>
    </source>
</reference>
<keyword evidence="1" id="KW-1133">Transmembrane helix</keyword>